<dbReference type="EMBL" id="JAIEZQ010000002">
    <property type="protein sequence ID" value="MBY9076283.1"/>
    <property type="molecule type" value="Genomic_DNA"/>
</dbReference>
<comment type="caution">
    <text evidence="2">The sequence shown here is derived from an EMBL/GenBank/DDBJ whole genome shotgun (WGS) entry which is preliminary data.</text>
</comment>
<evidence type="ECO:0000313" key="3">
    <source>
        <dbReference type="Proteomes" id="UP000754710"/>
    </source>
</evidence>
<dbReference type="Proteomes" id="UP000754710">
    <property type="component" value="Unassembled WGS sequence"/>
</dbReference>
<dbReference type="InterPro" id="IPR009839">
    <property type="entry name" value="SseB_N"/>
</dbReference>
<dbReference type="RefSeq" id="WP_221025943.1">
    <property type="nucleotide sequence ID" value="NZ_JAIEZQ010000002.1"/>
</dbReference>
<keyword evidence="3" id="KW-1185">Reference proteome</keyword>
<organism evidence="2 3">
    <name type="scientific">Nocardioides jiangsuensis</name>
    <dbReference type="NCBI Taxonomy" id="2866161"/>
    <lineage>
        <taxon>Bacteria</taxon>
        <taxon>Bacillati</taxon>
        <taxon>Actinomycetota</taxon>
        <taxon>Actinomycetes</taxon>
        <taxon>Propionibacteriales</taxon>
        <taxon>Nocardioidaceae</taxon>
        <taxon>Nocardioides</taxon>
    </lineage>
</organism>
<evidence type="ECO:0000313" key="2">
    <source>
        <dbReference type="EMBL" id="MBY9076283.1"/>
    </source>
</evidence>
<proteinExistence type="predicted"/>
<reference evidence="2 3" key="1">
    <citation type="submission" date="2021-08" db="EMBL/GenBank/DDBJ databases">
        <title>Nocardioides bacterium WL0053 sp. nov., isolated from the sediment.</title>
        <authorList>
            <person name="Wang L."/>
            <person name="Zhang D."/>
            <person name="Zhang A."/>
        </authorList>
    </citation>
    <scope>NUCLEOTIDE SEQUENCE [LARGE SCALE GENOMIC DNA]</scope>
    <source>
        <strain evidence="2 3">WL0053</strain>
    </source>
</reference>
<evidence type="ECO:0000259" key="1">
    <source>
        <dbReference type="Pfam" id="PF07179"/>
    </source>
</evidence>
<accession>A0ABS7RQG2</accession>
<feature type="domain" description="SseB protein N-terminal" evidence="1">
    <location>
        <begin position="21"/>
        <end position="143"/>
    </location>
</feature>
<gene>
    <name evidence="2" type="ORF">K1X13_15725</name>
</gene>
<name>A0ABS7RQG2_9ACTN</name>
<sequence length="165" mass="17157">MRTIPDPGFAGDDGAPDPEVQAALAAYGRDPDAGHPRALAALQHARLLVPVMAVLGEVEHDEQGLAHDKTSDMATVLLRGRDGRMALLAFTSSAALQAWNPEARPVPVTAAQAAQAAVHDEAAAMVVDVAGPVLFVVEGADLRSLAEGYTLVDLNGEYAWAKAGE</sequence>
<dbReference type="Pfam" id="PF07179">
    <property type="entry name" value="SseB"/>
    <property type="match status" value="1"/>
</dbReference>
<protein>
    <submittedName>
        <fullName evidence="2">SseB family protein</fullName>
    </submittedName>
</protein>